<evidence type="ECO:0000256" key="4">
    <source>
        <dbReference type="ARBA" id="ARBA00023319"/>
    </source>
</evidence>
<organism evidence="7 8">
    <name type="scientific">Leptotrombidium deliense</name>
    <dbReference type="NCBI Taxonomy" id="299467"/>
    <lineage>
        <taxon>Eukaryota</taxon>
        <taxon>Metazoa</taxon>
        <taxon>Ecdysozoa</taxon>
        <taxon>Arthropoda</taxon>
        <taxon>Chelicerata</taxon>
        <taxon>Arachnida</taxon>
        <taxon>Acari</taxon>
        <taxon>Acariformes</taxon>
        <taxon>Trombidiformes</taxon>
        <taxon>Prostigmata</taxon>
        <taxon>Anystina</taxon>
        <taxon>Parasitengona</taxon>
        <taxon>Trombiculoidea</taxon>
        <taxon>Trombiculidae</taxon>
        <taxon>Leptotrombidium</taxon>
    </lineage>
</organism>
<evidence type="ECO:0000256" key="3">
    <source>
        <dbReference type="ARBA" id="ARBA00023157"/>
    </source>
</evidence>
<reference evidence="7 8" key="1">
    <citation type="journal article" date="2018" name="Gigascience">
        <title>Genomes of trombidid mites reveal novel predicted allergens and laterally-transferred genes associated with secondary metabolism.</title>
        <authorList>
            <person name="Dong X."/>
            <person name="Chaisiri K."/>
            <person name="Xia D."/>
            <person name="Armstrong S.D."/>
            <person name="Fang Y."/>
            <person name="Donnelly M.J."/>
            <person name="Kadowaki T."/>
            <person name="McGarry J.W."/>
            <person name="Darby A.C."/>
            <person name="Makepeace B.L."/>
        </authorList>
    </citation>
    <scope>NUCLEOTIDE SEQUENCE [LARGE SCALE GENOMIC DNA]</scope>
    <source>
        <strain evidence="7">UoL-UT</strain>
    </source>
</reference>
<keyword evidence="8" id="KW-1185">Reference proteome</keyword>
<sequence length="403" mass="45933">MAGETVRLNCEPKGYPIPKVHWQSPDGKKIKEGSNLELKNMSKHQSGNYTCVANNHVGPPITETFQVEINDKSFVTAKEKTLYSGVGMNMNLSCIIMANSEPDVQWFKIPSRDDLKTNEIRNLRTTIRKSLPFKIIKLNITHFETIVEERINSHLDFGKYECLADNGIEMSSAVIEVKGSPPFDGKINTIQFYAPMLFEVETTFNSYSPVLRYKIIVRDVKTGEFWEIPLPPSEIALAKSLKYNNRLTLQNLKKNTEYAISVSAQNEFGWGSESNVYVMRTPYVCGNNVTASKEWQYIVSHDSYGAQPFDKSYTCTSYFTAKRGAHTDLEVEAFHVTKRLHAVYNSRVFVEYALNDDYQPRNIARYNIDKNFRAAFSTSFRLAVKPTTLPGLSDGFLIRFRVV</sequence>
<dbReference type="InterPro" id="IPR003599">
    <property type="entry name" value="Ig_sub"/>
</dbReference>
<evidence type="ECO:0000313" key="8">
    <source>
        <dbReference type="Proteomes" id="UP000288716"/>
    </source>
</evidence>
<dbReference type="EMBL" id="NCKV01004914">
    <property type="protein sequence ID" value="RWS24411.1"/>
    <property type="molecule type" value="Genomic_DNA"/>
</dbReference>
<dbReference type="InterPro" id="IPR013783">
    <property type="entry name" value="Ig-like_fold"/>
</dbReference>
<dbReference type="InterPro" id="IPR036179">
    <property type="entry name" value="Ig-like_dom_sf"/>
</dbReference>
<dbReference type="InterPro" id="IPR003961">
    <property type="entry name" value="FN3_dom"/>
</dbReference>
<dbReference type="Pfam" id="PF13927">
    <property type="entry name" value="Ig_3"/>
    <property type="match status" value="1"/>
</dbReference>
<feature type="domain" description="Ig-like" evidence="5">
    <location>
        <begin position="87"/>
        <end position="178"/>
    </location>
</feature>
<protein>
    <submittedName>
        <fullName evidence="7">Uncharacterized protein</fullName>
    </submittedName>
</protein>
<dbReference type="SUPFAM" id="SSF49265">
    <property type="entry name" value="Fibronectin type III"/>
    <property type="match status" value="1"/>
</dbReference>
<evidence type="ECO:0000313" key="7">
    <source>
        <dbReference type="EMBL" id="RWS24411.1"/>
    </source>
</evidence>
<accession>A0A443SA51</accession>
<proteinExistence type="predicted"/>
<dbReference type="VEuPathDB" id="VectorBase:LDEU007631"/>
<dbReference type="SMART" id="SM00408">
    <property type="entry name" value="IGc2"/>
    <property type="match status" value="2"/>
</dbReference>
<dbReference type="STRING" id="299467.A0A443SA51"/>
<evidence type="ECO:0000256" key="1">
    <source>
        <dbReference type="ARBA" id="ARBA00022729"/>
    </source>
</evidence>
<dbReference type="PROSITE" id="PS50835">
    <property type="entry name" value="IG_LIKE"/>
    <property type="match status" value="2"/>
</dbReference>
<evidence type="ECO:0000256" key="2">
    <source>
        <dbReference type="ARBA" id="ARBA00022737"/>
    </source>
</evidence>
<evidence type="ECO:0000259" key="5">
    <source>
        <dbReference type="PROSITE" id="PS50835"/>
    </source>
</evidence>
<dbReference type="Pfam" id="PF00041">
    <property type="entry name" value="fn3"/>
    <property type="match status" value="1"/>
</dbReference>
<dbReference type="GO" id="GO:0043005">
    <property type="term" value="C:neuron projection"/>
    <property type="evidence" value="ECO:0007669"/>
    <property type="project" value="TreeGrafter"/>
</dbReference>
<dbReference type="PANTHER" id="PTHR12231">
    <property type="entry name" value="CTX-RELATED TYPE I TRANSMEMBRANE PROTEIN"/>
    <property type="match status" value="1"/>
</dbReference>
<dbReference type="SMART" id="SM00409">
    <property type="entry name" value="IG"/>
    <property type="match status" value="2"/>
</dbReference>
<keyword evidence="2" id="KW-0677">Repeat</keyword>
<dbReference type="InterPro" id="IPR003598">
    <property type="entry name" value="Ig_sub2"/>
</dbReference>
<gene>
    <name evidence="7" type="ORF">B4U80_13226</name>
</gene>
<dbReference type="PROSITE" id="PS50853">
    <property type="entry name" value="FN3"/>
    <property type="match status" value="1"/>
</dbReference>
<name>A0A443SA51_9ACAR</name>
<dbReference type="Gene3D" id="2.60.40.10">
    <property type="entry name" value="Immunoglobulins"/>
    <property type="match status" value="3"/>
</dbReference>
<keyword evidence="1" id="KW-0732">Signal</keyword>
<dbReference type="AlphaFoldDB" id="A0A443SA51"/>
<dbReference type="OrthoDB" id="190835at2759"/>
<keyword evidence="3" id="KW-1015">Disulfide bond</keyword>
<evidence type="ECO:0000259" key="6">
    <source>
        <dbReference type="PROSITE" id="PS50853"/>
    </source>
</evidence>
<dbReference type="Proteomes" id="UP000288716">
    <property type="component" value="Unassembled WGS sequence"/>
</dbReference>
<dbReference type="InterPro" id="IPR007110">
    <property type="entry name" value="Ig-like_dom"/>
</dbReference>
<dbReference type="CDD" id="cd00063">
    <property type="entry name" value="FN3"/>
    <property type="match status" value="1"/>
</dbReference>
<dbReference type="InterPro" id="IPR036116">
    <property type="entry name" value="FN3_sf"/>
</dbReference>
<feature type="domain" description="Fibronectin type-III" evidence="6">
    <location>
        <begin position="181"/>
        <end position="284"/>
    </location>
</feature>
<keyword evidence="4" id="KW-0393">Immunoglobulin domain</keyword>
<feature type="domain" description="Ig-like" evidence="5">
    <location>
        <begin position="1"/>
        <end position="68"/>
    </location>
</feature>
<dbReference type="PANTHER" id="PTHR12231:SF253">
    <property type="entry name" value="DPR-INTERACTING PROTEIN ETA, ISOFORM B-RELATED"/>
    <property type="match status" value="1"/>
</dbReference>
<dbReference type="InterPro" id="IPR051170">
    <property type="entry name" value="Neural/epithelial_adhesion"/>
</dbReference>
<dbReference type="SUPFAM" id="SSF48726">
    <property type="entry name" value="Immunoglobulin"/>
    <property type="match status" value="2"/>
</dbReference>
<comment type="caution">
    <text evidence="7">The sequence shown here is derived from an EMBL/GenBank/DDBJ whole genome shotgun (WGS) entry which is preliminary data.</text>
</comment>